<evidence type="ECO:0000313" key="1">
    <source>
        <dbReference type="EMBL" id="KAI8544910.1"/>
    </source>
</evidence>
<organism evidence="1 2">
    <name type="scientific">Rhododendron molle</name>
    <name type="common">Chinese azalea</name>
    <name type="synonym">Azalea mollis</name>
    <dbReference type="NCBI Taxonomy" id="49168"/>
    <lineage>
        <taxon>Eukaryota</taxon>
        <taxon>Viridiplantae</taxon>
        <taxon>Streptophyta</taxon>
        <taxon>Embryophyta</taxon>
        <taxon>Tracheophyta</taxon>
        <taxon>Spermatophyta</taxon>
        <taxon>Magnoliopsida</taxon>
        <taxon>eudicotyledons</taxon>
        <taxon>Gunneridae</taxon>
        <taxon>Pentapetalae</taxon>
        <taxon>asterids</taxon>
        <taxon>Ericales</taxon>
        <taxon>Ericaceae</taxon>
        <taxon>Ericoideae</taxon>
        <taxon>Rhodoreae</taxon>
        <taxon>Rhododendron</taxon>
    </lineage>
</organism>
<dbReference type="Proteomes" id="UP001062846">
    <property type="component" value="Chromosome 7"/>
</dbReference>
<protein>
    <submittedName>
        <fullName evidence="1">Uncharacterized protein</fullName>
    </submittedName>
</protein>
<reference evidence="1" key="1">
    <citation type="submission" date="2022-02" db="EMBL/GenBank/DDBJ databases">
        <title>Plant Genome Project.</title>
        <authorList>
            <person name="Zhang R.-G."/>
        </authorList>
    </citation>
    <scope>NUCLEOTIDE SEQUENCE</scope>
    <source>
        <strain evidence="1">AT1</strain>
    </source>
</reference>
<name>A0ACC0MVA4_RHOML</name>
<gene>
    <name evidence="1" type="ORF">RHMOL_Rhmol07G0002100</name>
</gene>
<keyword evidence="2" id="KW-1185">Reference proteome</keyword>
<dbReference type="EMBL" id="CM046394">
    <property type="protein sequence ID" value="KAI8544910.1"/>
    <property type="molecule type" value="Genomic_DNA"/>
</dbReference>
<sequence length="466" mass="48491">MASQQPPARPWFRLASMARPASAPTPAPAPPPAPSAGPQAPQPRPPPFVRPILTQTTVTPTPLELVPPPPPPSAPQAPTPPSPQRATQAPAPPPPEPRQPTPPPPSPIAPAPPRAVVAPPPPVATTSSVITSPIIKASTPSPKSSPTSTTLQIASSSLPTSPKLRATYVPSSALPTYPPPPKPSSPSPTAPPPPPPSPIPVVAPTAITTAWVPTQTRYPQIGELAQPKAPSPPPKVPLPQITPLAHPPSPLTLPPAQLKSDTEHHAIIPPEAEQKTILVQETIGTTPKVYVSGNKIPGIAMNRKQDLTRDNKAKENDNHFKKLSDSEGYGMRIITIAGENKGAIMELGPTPNSQKKHEFGGGNPPGLHMKGDPRASRGGGKLGSDGSNGSNEEGRIKSKDKSDKTMAPISSPPLKAFMNSNVQGVNNSILFNCSCTHHDPGVHLSLSRQPNGGGGHGIHIKDRTNG</sequence>
<accession>A0ACC0MVA4</accession>
<evidence type="ECO:0000313" key="2">
    <source>
        <dbReference type="Proteomes" id="UP001062846"/>
    </source>
</evidence>
<comment type="caution">
    <text evidence="1">The sequence shown here is derived from an EMBL/GenBank/DDBJ whole genome shotgun (WGS) entry which is preliminary data.</text>
</comment>
<proteinExistence type="predicted"/>